<feature type="repeat" description="PPR" evidence="2">
    <location>
        <begin position="240"/>
        <end position="274"/>
    </location>
</feature>
<dbReference type="NCBIfam" id="TIGR00756">
    <property type="entry name" value="PPR"/>
    <property type="match status" value="7"/>
</dbReference>
<accession>A0A4S4EZV3</accession>
<feature type="repeat" description="PPR" evidence="2">
    <location>
        <begin position="278"/>
        <end position="312"/>
    </location>
</feature>
<keyword evidence="1" id="KW-0677">Repeat</keyword>
<comment type="caution">
    <text evidence="3">The sequence shown here is derived from an EMBL/GenBank/DDBJ whole genome shotgun (WGS) entry which is preliminary data.</text>
</comment>
<keyword evidence="4" id="KW-1185">Reference proteome</keyword>
<dbReference type="PROSITE" id="PS51375">
    <property type="entry name" value="PPR"/>
    <property type="match status" value="8"/>
</dbReference>
<dbReference type="PANTHER" id="PTHR47932:SF63">
    <property type="entry name" value="OS08G0290000 PROTEIN"/>
    <property type="match status" value="1"/>
</dbReference>
<sequence>MSLNFQLLIATEESHFLLRLFKGSILTLDSIKDCIARSFADIFCGKSNIDFFDQRCNGVLPCALQDIIETVGDQCQQQNEDWFSQRKDCNDKRDLQAVFNVLDTMLKDSLERLKTMREGISWAHIGLCSRTFEGSYTQHVAIIRALCLEGKLGASLWLRKKMIRNGVIPDVLTHNYLLNGLCKTGELEKANWLVSEMLYCGPSPNCATYNTLMKGYCLINNVDRALDVFSTMANSGVTPNRVSCNILVHALCKKGLLEDARKLLKEILDENFDKGRSNLITSTILMDGHFKNGDTVQALAFWDEMLQRGTQMDVISYNVIIYGFCSSRDMTVSYRYLSEMFKSGLIPDVFTYNTLISALCKEGRIDEACYIYSVMSRMGVAPDHISYKMLIQGLCIQGHVIEANEFLVSMLENSIVPEPIIWNSIIDGYGRSGDIQNALSIRDQMVAFGVLPNVDTNFKT</sequence>
<name>A0A4S4EZV3_CAMSN</name>
<gene>
    <name evidence="3" type="ORF">TEA_020851</name>
</gene>
<evidence type="ECO:0000256" key="1">
    <source>
        <dbReference type="ARBA" id="ARBA00022737"/>
    </source>
</evidence>
<organism evidence="3 4">
    <name type="scientific">Camellia sinensis var. sinensis</name>
    <name type="common">China tea</name>
    <dbReference type="NCBI Taxonomy" id="542762"/>
    <lineage>
        <taxon>Eukaryota</taxon>
        <taxon>Viridiplantae</taxon>
        <taxon>Streptophyta</taxon>
        <taxon>Embryophyta</taxon>
        <taxon>Tracheophyta</taxon>
        <taxon>Spermatophyta</taxon>
        <taxon>Magnoliopsida</taxon>
        <taxon>eudicotyledons</taxon>
        <taxon>Gunneridae</taxon>
        <taxon>Pentapetalae</taxon>
        <taxon>asterids</taxon>
        <taxon>Ericales</taxon>
        <taxon>Theaceae</taxon>
        <taxon>Camellia</taxon>
    </lineage>
</organism>
<feature type="repeat" description="PPR" evidence="2">
    <location>
        <begin position="383"/>
        <end position="417"/>
    </location>
</feature>
<evidence type="ECO:0008006" key="5">
    <source>
        <dbReference type="Google" id="ProtNLM"/>
    </source>
</evidence>
<evidence type="ECO:0000256" key="2">
    <source>
        <dbReference type="PROSITE-ProRule" id="PRU00708"/>
    </source>
</evidence>
<dbReference type="AlphaFoldDB" id="A0A4S4EZV3"/>
<feature type="repeat" description="PPR" evidence="2">
    <location>
        <begin position="170"/>
        <end position="204"/>
    </location>
</feature>
<dbReference type="Gene3D" id="1.25.40.10">
    <property type="entry name" value="Tetratricopeptide repeat domain"/>
    <property type="match status" value="3"/>
</dbReference>
<evidence type="ECO:0000313" key="3">
    <source>
        <dbReference type="EMBL" id="THG22135.1"/>
    </source>
</evidence>
<feature type="repeat" description="PPR" evidence="2">
    <location>
        <begin position="418"/>
        <end position="452"/>
    </location>
</feature>
<dbReference type="PANTHER" id="PTHR47932">
    <property type="entry name" value="ATPASE EXPRESSION PROTEIN 3"/>
    <property type="match status" value="1"/>
</dbReference>
<reference evidence="3 4" key="1">
    <citation type="journal article" date="2018" name="Proc. Natl. Acad. Sci. U.S.A.">
        <title>Draft genome sequence of Camellia sinensis var. sinensis provides insights into the evolution of the tea genome and tea quality.</title>
        <authorList>
            <person name="Wei C."/>
            <person name="Yang H."/>
            <person name="Wang S."/>
            <person name="Zhao J."/>
            <person name="Liu C."/>
            <person name="Gao L."/>
            <person name="Xia E."/>
            <person name="Lu Y."/>
            <person name="Tai Y."/>
            <person name="She G."/>
            <person name="Sun J."/>
            <person name="Cao H."/>
            <person name="Tong W."/>
            <person name="Gao Q."/>
            <person name="Li Y."/>
            <person name="Deng W."/>
            <person name="Jiang X."/>
            <person name="Wang W."/>
            <person name="Chen Q."/>
            <person name="Zhang S."/>
            <person name="Li H."/>
            <person name="Wu J."/>
            <person name="Wang P."/>
            <person name="Li P."/>
            <person name="Shi C."/>
            <person name="Zheng F."/>
            <person name="Jian J."/>
            <person name="Huang B."/>
            <person name="Shan D."/>
            <person name="Shi M."/>
            <person name="Fang C."/>
            <person name="Yue Y."/>
            <person name="Li F."/>
            <person name="Li D."/>
            <person name="Wei S."/>
            <person name="Han B."/>
            <person name="Jiang C."/>
            <person name="Yin Y."/>
            <person name="Xia T."/>
            <person name="Zhang Z."/>
            <person name="Bennetzen J.L."/>
            <person name="Zhao S."/>
            <person name="Wan X."/>
        </authorList>
    </citation>
    <scope>NUCLEOTIDE SEQUENCE [LARGE SCALE GENOMIC DNA]</scope>
    <source>
        <strain evidence="4">cv. Shuchazao</strain>
        <tissue evidence="3">Leaf</tissue>
    </source>
</reference>
<feature type="repeat" description="PPR" evidence="2">
    <location>
        <begin position="313"/>
        <end position="347"/>
    </location>
</feature>
<dbReference type="InterPro" id="IPR002885">
    <property type="entry name" value="PPR_rpt"/>
</dbReference>
<feature type="repeat" description="PPR" evidence="2">
    <location>
        <begin position="205"/>
        <end position="239"/>
    </location>
</feature>
<dbReference type="GO" id="GO:0003729">
    <property type="term" value="F:mRNA binding"/>
    <property type="evidence" value="ECO:0007669"/>
    <property type="project" value="TreeGrafter"/>
</dbReference>
<dbReference type="InterPro" id="IPR011990">
    <property type="entry name" value="TPR-like_helical_dom_sf"/>
</dbReference>
<dbReference type="Proteomes" id="UP000306102">
    <property type="component" value="Unassembled WGS sequence"/>
</dbReference>
<dbReference type="EMBL" id="SDRB02000959">
    <property type="protein sequence ID" value="THG22135.1"/>
    <property type="molecule type" value="Genomic_DNA"/>
</dbReference>
<proteinExistence type="predicted"/>
<protein>
    <recommendedName>
        <fullName evidence="5">Pentatricopeptide repeat-containing protein</fullName>
    </recommendedName>
</protein>
<dbReference type="Pfam" id="PF13041">
    <property type="entry name" value="PPR_2"/>
    <property type="match status" value="4"/>
</dbReference>
<dbReference type="SUPFAM" id="SSF81901">
    <property type="entry name" value="HCP-like"/>
    <property type="match status" value="1"/>
</dbReference>
<feature type="repeat" description="PPR" evidence="2">
    <location>
        <begin position="348"/>
        <end position="382"/>
    </location>
</feature>
<evidence type="ECO:0000313" key="4">
    <source>
        <dbReference type="Proteomes" id="UP000306102"/>
    </source>
</evidence>
<dbReference type="Pfam" id="PF01535">
    <property type="entry name" value="PPR"/>
    <property type="match status" value="1"/>
</dbReference>